<evidence type="ECO:0000313" key="3">
    <source>
        <dbReference type="EMBL" id="AXA37440.1"/>
    </source>
</evidence>
<feature type="region of interest" description="Disordered" evidence="1">
    <location>
        <begin position="1"/>
        <end position="95"/>
    </location>
</feature>
<feature type="transmembrane region" description="Helical" evidence="2">
    <location>
        <begin position="116"/>
        <end position="134"/>
    </location>
</feature>
<reference evidence="3 4" key="1">
    <citation type="submission" date="2018-05" db="EMBL/GenBank/DDBJ databases">
        <title>A metagenomic window into the 2 km-deep terrestrial subsurface aquifer revealed taxonomically and functionally diverse microbial community comprising novel uncultured bacterial lineages.</title>
        <authorList>
            <person name="Kadnikov V.V."/>
            <person name="Mardanov A.V."/>
            <person name="Beletsky A.V."/>
            <person name="Banks D."/>
            <person name="Pimenov N.V."/>
            <person name="Frank Y.A."/>
            <person name="Karnachuk O.V."/>
            <person name="Ravin N.V."/>
        </authorList>
    </citation>
    <scope>NUCLEOTIDE SEQUENCE [LARGE SCALE GENOMIC DNA]</scope>
    <source>
        <strain evidence="3">BY</strain>
    </source>
</reference>
<evidence type="ECO:0000313" key="4">
    <source>
        <dbReference type="Proteomes" id="UP000262583"/>
    </source>
</evidence>
<proteinExistence type="predicted"/>
<dbReference type="Proteomes" id="UP000262583">
    <property type="component" value="Chromosome"/>
</dbReference>
<gene>
    <name evidence="3" type="ORF">BRCON_2698</name>
</gene>
<evidence type="ECO:0000256" key="1">
    <source>
        <dbReference type="SAM" id="MobiDB-lite"/>
    </source>
</evidence>
<keyword evidence="2" id="KW-0472">Membrane</keyword>
<dbReference type="EMBL" id="CP030759">
    <property type="protein sequence ID" value="AXA37440.1"/>
    <property type="molecule type" value="Genomic_DNA"/>
</dbReference>
<feature type="compositionally biased region" description="Low complexity" evidence="1">
    <location>
        <begin position="56"/>
        <end position="78"/>
    </location>
</feature>
<accession>A0A2Z4Y886</accession>
<feature type="compositionally biased region" description="Basic and acidic residues" evidence="1">
    <location>
        <begin position="79"/>
        <end position="95"/>
    </location>
</feature>
<evidence type="ECO:0000256" key="2">
    <source>
        <dbReference type="SAM" id="Phobius"/>
    </source>
</evidence>
<dbReference type="AlphaFoldDB" id="A0A2Z4Y886"/>
<organism evidence="3 4">
    <name type="scientific">Sumerlaea chitinivorans</name>
    <dbReference type="NCBI Taxonomy" id="2250252"/>
    <lineage>
        <taxon>Bacteria</taxon>
        <taxon>Candidatus Sumerlaeota</taxon>
        <taxon>Candidatus Sumerlaeia</taxon>
        <taxon>Candidatus Sumerlaeales</taxon>
        <taxon>Candidatus Sumerlaeaceae</taxon>
        <taxon>Candidatus Sumerlaea</taxon>
    </lineage>
</organism>
<protein>
    <submittedName>
        <fullName evidence="3">Uncharacterized protein</fullName>
    </submittedName>
</protein>
<keyword evidence="2" id="KW-0812">Transmembrane</keyword>
<name>A0A2Z4Y886_SUMC1</name>
<feature type="compositionally biased region" description="Basic and acidic residues" evidence="1">
    <location>
        <begin position="8"/>
        <end position="25"/>
    </location>
</feature>
<dbReference type="KEGG" id="schv:BRCON_2698"/>
<sequence length="153" mass="16094">MSEVTNKISHEPNHPQAEKPLEASPEKTAAPTPTEAKVGGEVTSGEAKGTQKASEATDAVSPAESAAAPKSPSPLAQPNKKEIPPAPETKTRLGARLDDPELQLSHFHVARVLKRVLLVGVVTLALVVGVELFIRSVLLPAGVIHRAVSQQSR</sequence>
<keyword evidence="2" id="KW-1133">Transmembrane helix</keyword>